<dbReference type="Proteomes" id="UP000736787">
    <property type="component" value="Unassembled WGS sequence"/>
</dbReference>
<sequence>MPSLYNRYSLQIKLRILEAARSDGDWELIAETNNVNISTARSWLRCYPKTSDVLQPRPRGGKRQHKMTADGVAYLLSELLIGPTIKNHLDGNLITMKQFHKEPQYMNTEVNKLKRREYLICLQELQAMGKSIIYMDETTSIWGRLVLRVTGLVSVIDREPVSPNRSNPNPRRLRHLWVQDCRYKMGIDVALSNWLK</sequence>
<dbReference type="Proteomes" id="UP000760860">
    <property type="component" value="Unassembled WGS sequence"/>
</dbReference>
<evidence type="ECO:0000313" key="2">
    <source>
        <dbReference type="EMBL" id="KAG2959522.1"/>
    </source>
</evidence>
<protein>
    <submittedName>
        <fullName evidence="3">Uncharacterized protein</fullName>
    </submittedName>
</protein>
<dbReference type="EMBL" id="RCMK01001871">
    <property type="protein sequence ID" value="KAG2887426.1"/>
    <property type="molecule type" value="Genomic_DNA"/>
</dbReference>
<dbReference type="EMBL" id="RCML01001980">
    <property type="protein sequence ID" value="KAG2959522.1"/>
    <property type="molecule type" value="Genomic_DNA"/>
</dbReference>
<proteinExistence type="predicted"/>
<dbReference type="VEuPathDB" id="FungiDB:PC110_g8016"/>
<evidence type="ECO:0000313" key="1">
    <source>
        <dbReference type="EMBL" id="KAG2887426.1"/>
    </source>
</evidence>
<evidence type="ECO:0000313" key="3">
    <source>
        <dbReference type="EMBL" id="KAG3204681.1"/>
    </source>
</evidence>
<reference evidence="3" key="1">
    <citation type="submission" date="2018-05" db="EMBL/GenBank/DDBJ databases">
        <title>Effector identification in a new, highly contiguous assembly of the strawberry crown rot pathogen Phytophthora cactorum.</title>
        <authorList>
            <person name="Armitage A.D."/>
            <person name="Nellist C.F."/>
            <person name="Bates H."/>
            <person name="Vickerstaff R.J."/>
            <person name="Harrison R.J."/>
        </authorList>
    </citation>
    <scope>NUCLEOTIDE SEQUENCE</scope>
    <source>
        <strain evidence="1">4040</strain>
        <strain evidence="2">P415</strain>
        <strain evidence="3">P421</strain>
    </source>
</reference>
<evidence type="ECO:0000313" key="4">
    <source>
        <dbReference type="Proteomes" id="UP000760860"/>
    </source>
</evidence>
<name>A0A8T1H2S3_9STRA</name>
<dbReference type="EMBL" id="RCMV01002096">
    <property type="protein sequence ID" value="KAG3204681.1"/>
    <property type="molecule type" value="Genomic_DNA"/>
</dbReference>
<dbReference type="SUPFAM" id="SSF46689">
    <property type="entry name" value="Homeodomain-like"/>
    <property type="match status" value="1"/>
</dbReference>
<dbReference type="AlphaFoldDB" id="A0A8T1H2S3"/>
<dbReference type="InterPro" id="IPR009057">
    <property type="entry name" value="Homeodomain-like_sf"/>
</dbReference>
<comment type="caution">
    <text evidence="3">The sequence shown here is derived from an EMBL/GenBank/DDBJ whole genome shotgun (WGS) entry which is preliminary data.</text>
</comment>
<organism evidence="3 4">
    <name type="scientific">Phytophthora cactorum</name>
    <dbReference type="NCBI Taxonomy" id="29920"/>
    <lineage>
        <taxon>Eukaryota</taxon>
        <taxon>Sar</taxon>
        <taxon>Stramenopiles</taxon>
        <taxon>Oomycota</taxon>
        <taxon>Peronosporomycetes</taxon>
        <taxon>Peronosporales</taxon>
        <taxon>Peronosporaceae</taxon>
        <taxon>Phytophthora</taxon>
    </lineage>
</organism>
<gene>
    <name evidence="1" type="ORF">PC117_g25164</name>
    <name evidence="2" type="ORF">PC118_g22981</name>
    <name evidence="3" type="ORF">PC129_g22476</name>
</gene>
<dbReference type="Proteomes" id="UP000697107">
    <property type="component" value="Unassembled WGS sequence"/>
</dbReference>
<accession>A0A8T1H2S3</accession>